<feature type="transmembrane region" description="Helical" evidence="1">
    <location>
        <begin position="193"/>
        <end position="208"/>
    </location>
</feature>
<keyword evidence="1" id="KW-1133">Transmembrane helix</keyword>
<feature type="transmembrane region" description="Helical" evidence="1">
    <location>
        <begin position="29"/>
        <end position="44"/>
    </location>
</feature>
<protein>
    <recommendedName>
        <fullName evidence="4">Oligosaccharide repeat unit polymerase</fullName>
    </recommendedName>
</protein>
<feature type="transmembrane region" description="Helical" evidence="1">
    <location>
        <begin position="138"/>
        <end position="156"/>
    </location>
</feature>
<accession>A0A5B8V0Q2</accession>
<dbReference type="EMBL" id="CP042436">
    <property type="protein sequence ID" value="QEC65087.1"/>
    <property type="molecule type" value="Genomic_DNA"/>
</dbReference>
<organism evidence="2 3">
    <name type="scientific">Mucilaginibacter ginsenosidivorans</name>
    <dbReference type="NCBI Taxonomy" id="398053"/>
    <lineage>
        <taxon>Bacteria</taxon>
        <taxon>Pseudomonadati</taxon>
        <taxon>Bacteroidota</taxon>
        <taxon>Sphingobacteriia</taxon>
        <taxon>Sphingobacteriales</taxon>
        <taxon>Sphingobacteriaceae</taxon>
        <taxon>Mucilaginibacter</taxon>
    </lineage>
</organism>
<dbReference type="KEGG" id="mgin:FRZ54_21765"/>
<feature type="transmembrane region" description="Helical" evidence="1">
    <location>
        <begin position="404"/>
        <end position="422"/>
    </location>
</feature>
<evidence type="ECO:0000313" key="3">
    <source>
        <dbReference type="Proteomes" id="UP000321479"/>
    </source>
</evidence>
<feature type="transmembrane region" description="Helical" evidence="1">
    <location>
        <begin position="51"/>
        <end position="74"/>
    </location>
</feature>
<feature type="transmembrane region" description="Helical" evidence="1">
    <location>
        <begin position="162"/>
        <end position="181"/>
    </location>
</feature>
<feature type="transmembrane region" description="Helical" evidence="1">
    <location>
        <begin position="214"/>
        <end position="231"/>
    </location>
</feature>
<evidence type="ECO:0008006" key="4">
    <source>
        <dbReference type="Google" id="ProtNLM"/>
    </source>
</evidence>
<keyword evidence="3" id="KW-1185">Reference proteome</keyword>
<dbReference type="RefSeq" id="WP_147033920.1">
    <property type="nucleotide sequence ID" value="NZ_CP042436.1"/>
</dbReference>
<evidence type="ECO:0000313" key="2">
    <source>
        <dbReference type="EMBL" id="QEC65087.1"/>
    </source>
</evidence>
<proteinExistence type="predicted"/>
<dbReference type="Proteomes" id="UP000321479">
    <property type="component" value="Chromosome"/>
</dbReference>
<evidence type="ECO:0000256" key="1">
    <source>
        <dbReference type="SAM" id="Phobius"/>
    </source>
</evidence>
<sequence length="464" mass="53271">MKFSYILVNIIVILSALLASDKLIYAYGYWWYAVQLIATLLFYYKSKARFLVYLSPSFLSFIYISLSATFGHFVTCNSIGLADIYLTTLRNIHRLNLCVGVLLTSNFIMVLASFPMLRRSKHMDLTVQPLRKTGSINNYKIVVLLAIICILAAIKVKVSDTNASLAAYVFPIQLGFTMLLLLNLKYLTLKPRFVVYGFLLLLFAIGSYDSKRQIFFILITLIFYEACINGFSFKHIRINFKIVFLTVLLGVVFLYIILISSILRGYGDYQVHGFWQANGFIFKYIGEDYFTSALVSNLELNSSYVNTINPINYVISGQQPLLYGSTLAKGLFVFIPSSIIQKPRSIVDIYTSIYSPNFRMHGGSLPVTIPAELFWNFHVFSFPILAIMYLIFNKYYLVLVNGLIKNKTTIGFIMMFYLYASLMQIARGSGLDLWFAYCLIALPFIVMFRRIFKPKFYRQRMPVI</sequence>
<keyword evidence="1" id="KW-0472">Membrane</keyword>
<keyword evidence="1" id="KW-0812">Transmembrane</keyword>
<feature type="transmembrane region" description="Helical" evidence="1">
    <location>
        <begin position="94"/>
        <end position="117"/>
    </location>
</feature>
<dbReference type="AlphaFoldDB" id="A0A5B8V0Q2"/>
<name>A0A5B8V0Q2_9SPHI</name>
<dbReference type="OrthoDB" id="9554144at2"/>
<gene>
    <name evidence="2" type="ORF">FRZ54_21765</name>
</gene>
<feature type="transmembrane region" description="Helical" evidence="1">
    <location>
        <begin position="243"/>
        <end position="263"/>
    </location>
</feature>
<feature type="transmembrane region" description="Helical" evidence="1">
    <location>
        <begin position="434"/>
        <end position="452"/>
    </location>
</feature>
<reference evidence="2 3" key="1">
    <citation type="journal article" date="2017" name="Curr. Microbiol.">
        <title>Mucilaginibacter ginsenosidivorans sp. nov., Isolated from Soil of Ginseng Field.</title>
        <authorList>
            <person name="Kim M.M."/>
            <person name="Siddiqi M.Z."/>
            <person name="Im W.T."/>
        </authorList>
    </citation>
    <scope>NUCLEOTIDE SEQUENCE [LARGE SCALE GENOMIC DNA]</scope>
    <source>
        <strain evidence="2 3">Gsoil 3017</strain>
    </source>
</reference>